<feature type="compositionally biased region" description="Basic and acidic residues" evidence="1">
    <location>
        <begin position="1"/>
        <end position="11"/>
    </location>
</feature>
<gene>
    <name evidence="2" type="ORF">EVAR_25170_1</name>
</gene>
<evidence type="ECO:0000313" key="3">
    <source>
        <dbReference type="Proteomes" id="UP000299102"/>
    </source>
</evidence>
<evidence type="ECO:0000313" key="2">
    <source>
        <dbReference type="EMBL" id="GBP41332.1"/>
    </source>
</evidence>
<dbReference type="AlphaFoldDB" id="A0A4C1VSI2"/>
<feature type="region of interest" description="Disordered" evidence="1">
    <location>
        <begin position="1"/>
        <end position="20"/>
    </location>
</feature>
<organism evidence="2 3">
    <name type="scientific">Eumeta variegata</name>
    <name type="common">Bagworm moth</name>
    <name type="synonym">Eumeta japonica</name>
    <dbReference type="NCBI Taxonomy" id="151549"/>
    <lineage>
        <taxon>Eukaryota</taxon>
        <taxon>Metazoa</taxon>
        <taxon>Ecdysozoa</taxon>
        <taxon>Arthropoda</taxon>
        <taxon>Hexapoda</taxon>
        <taxon>Insecta</taxon>
        <taxon>Pterygota</taxon>
        <taxon>Neoptera</taxon>
        <taxon>Endopterygota</taxon>
        <taxon>Lepidoptera</taxon>
        <taxon>Glossata</taxon>
        <taxon>Ditrysia</taxon>
        <taxon>Tineoidea</taxon>
        <taxon>Psychidae</taxon>
        <taxon>Oiketicinae</taxon>
        <taxon>Eumeta</taxon>
    </lineage>
</organism>
<accession>A0A4C1VSI2</accession>
<sequence length="107" mass="11992">MPVAQKPERHGNAIGSRPPYGRLINRHFDMGSQMKASARTGPFDGDAGIPRRQTCPKLALSSRAGRPHRRPNDISRPAVREIKELNCSPFCRNNRGPDCHLRFLAHL</sequence>
<reference evidence="2 3" key="1">
    <citation type="journal article" date="2019" name="Commun. Biol.">
        <title>The bagworm genome reveals a unique fibroin gene that provides high tensile strength.</title>
        <authorList>
            <person name="Kono N."/>
            <person name="Nakamura H."/>
            <person name="Ohtoshi R."/>
            <person name="Tomita M."/>
            <person name="Numata K."/>
            <person name="Arakawa K."/>
        </authorList>
    </citation>
    <scope>NUCLEOTIDE SEQUENCE [LARGE SCALE GENOMIC DNA]</scope>
</reference>
<name>A0A4C1VSI2_EUMVA</name>
<dbReference type="Proteomes" id="UP000299102">
    <property type="component" value="Unassembled WGS sequence"/>
</dbReference>
<dbReference type="EMBL" id="BGZK01000397">
    <property type="protein sequence ID" value="GBP41332.1"/>
    <property type="molecule type" value="Genomic_DNA"/>
</dbReference>
<comment type="caution">
    <text evidence="2">The sequence shown here is derived from an EMBL/GenBank/DDBJ whole genome shotgun (WGS) entry which is preliminary data.</text>
</comment>
<keyword evidence="3" id="KW-1185">Reference proteome</keyword>
<proteinExistence type="predicted"/>
<protein>
    <submittedName>
        <fullName evidence="2">Uncharacterized protein</fullName>
    </submittedName>
</protein>
<evidence type="ECO:0000256" key="1">
    <source>
        <dbReference type="SAM" id="MobiDB-lite"/>
    </source>
</evidence>